<evidence type="ECO:0000313" key="2">
    <source>
        <dbReference type="EMBL" id="RDU95256.1"/>
    </source>
</evidence>
<evidence type="ECO:0000256" key="1">
    <source>
        <dbReference type="SAM" id="Phobius"/>
    </source>
</evidence>
<dbReference type="RefSeq" id="WP_115537268.1">
    <property type="nucleotide sequence ID" value="NZ_QRGA01000021.1"/>
</dbReference>
<evidence type="ECO:0000313" key="3">
    <source>
        <dbReference type="Proteomes" id="UP000256838"/>
    </source>
</evidence>
<dbReference type="AlphaFoldDB" id="A0A3D8JRD9"/>
<comment type="caution">
    <text evidence="2">The sequence shown here is derived from an EMBL/GenBank/DDBJ whole genome shotgun (WGS) entry which is preliminary data.</text>
</comment>
<keyword evidence="1" id="KW-0812">Transmembrane</keyword>
<feature type="transmembrane region" description="Helical" evidence="1">
    <location>
        <begin position="97"/>
        <end position="117"/>
    </location>
</feature>
<keyword evidence="1" id="KW-1133">Transmembrane helix</keyword>
<dbReference type="Proteomes" id="UP000256838">
    <property type="component" value="Unassembled WGS sequence"/>
</dbReference>
<name>A0A3D8JRD9_9BURK</name>
<proteinExistence type="predicted"/>
<gene>
    <name evidence="2" type="ORF">DWV00_30190</name>
</gene>
<keyword evidence="3" id="KW-1185">Reference proteome</keyword>
<dbReference type="OrthoDB" id="6422829at2"/>
<sequence length="121" mass="13022">MIENSQAKTISSGEAVKRAASVQQICLAALLTIPLFGMIIGALLALRTATIVFVRSGQLGRDLFVAGLGTVIGFAGMCIAFWMMVRGHAVWGLAGDFLLNFWILRAIVFGKLIHIYAPSVR</sequence>
<protein>
    <submittedName>
        <fullName evidence="2">Uncharacterized protein</fullName>
    </submittedName>
</protein>
<organism evidence="2 3">
    <name type="scientific">Trinickia dinghuensis</name>
    <dbReference type="NCBI Taxonomy" id="2291023"/>
    <lineage>
        <taxon>Bacteria</taxon>
        <taxon>Pseudomonadati</taxon>
        <taxon>Pseudomonadota</taxon>
        <taxon>Betaproteobacteria</taxon>
        <taxon>Burkholderiales</taxon>
        <taxon>Burkholderiaceae</taxon>
        <taxon>Trinickia</taxon>
    </lineage>
</organism>
<feature type="transmembrane region" description="Helical" evidence="1">
    <location>
        <begin position="64"/>
        <end position="85"/>
    </location>
</feature>
<dbReference type="EMBL" id="QRGA01000021">
    <property type="protein sequence ID" value="RDU95256.1"/>
    <property type="molecule type" value="Genomic_DNA"/>
</dbReference>
<keyword evidence="1" id="KW-0472">Membrane</keyword>
<accession>A0A3D8JRD9</accession>
<feature type="transmembrane region" description="Helical" evidence="1">
    <location>
        <begin position="25"/>
        <end position="44"/>
    </location>
</feature>
<reference evidence="2 3" key="1">
    <citation type="submission" date="2018-08" db="EMBL/GenBank/DDBJ databases">
        <title>Paraburkholderia sp. DHOM06 isolated from forest soil.</title>
        <authorList>
            <person name="Gao Z.-H."/>
            <person name="Qiu L.-H."/>
        </authorList>
    </citation>
    <scope>NUCLEOTIDE SEQUENCE [LARGE SCALE GENOMIC DNA]</scope>
    <source>
        <strain evidence="2 3">DHOM06</strain>
    </source>
</reference>